<evidence type="ECO:0000259" key="10">
    <source>
        <dbReference type="PROSITE" id="PS50058"/>
    </source>
</evidence>
<comment type="function">
    <text evidence="9">Guanine nucleotide-binding proteins (G proteins) are involved as a modulator or transducer in various transmembrane signaling systems. The beta and gamma chains are required for the GTPase activity, for replacement of GDP by GTP, and for G protein-effector interaction.</text>
</comment>
<accession>A0A8D0PTR5</accession>
<evidence type="ECO:0000256" key="3">
    <source>
        <dbReference type="ARBA" id="ARBA00022475"/>
    </source>
</evidence>
<evidence type="ECO:0000313" key="11">
    <source>
        <dbReference type="Ensembl" id="ENSSSCP00015038732.1"/>
    </source>
</evidence>
<dbReference type="InterPro" id="IPR015898">
    <property type="entry name" value="G-protein_gamma-like_dom"/>
</dbReference>
<evidence type="ECO:0000256" key="2">
    <source>
        <dbReference type="ARBA" id="ARBA00007431"/>
    </source>
</evidence>
<name>A0A8D0PTR5_PIG</name>
<keyword evidence="7 9" id="KW-0449">Lipoprotein</keyword>
<dbReference type="GO" id="GO:0007186">
    <property type="term" value="P:G protein-coupled receptor signaling pathway"/>
    <property type="evidence" value="ECO:0007669"/>
    <property type="project" value="InterPro"/>
</dbReference>
<keyword evidence="6 9" id="KW-0807">Transducer</keyword>
<evidence type="ECO:0000256" key="4">
    <source>
        <dbReference type="ARBA" id="ARBA00022481"/>
    </source>
</evidence>
<dbReference type="InterPro" id="IPR036284">
    <property type="entry name" value="GGL_sf"/>
</dbReference>
<evidence type="ECO:0000256" key="6">
    <source>
        <dbReference type="ARBA" id="ARBA00023224"/>
    </source>
</evidence>
<protein>
    <recommendedName>
        <fullName evidence="9">Guanine nucleotide-binding protein subunit gamma</fullName>
    </recommendedName>
</protein>
<dbReference type="Pfam" id="PF00631">
    <property type="entry name" value="G-gamma"/>
    <property type="match status" value="1"/>
</dbReference>
<dbReference type="SUPFAM" id="SSF48670">
    <property type="entry name" value="Transducin (heterotrimeric G protein), gamma chain"/>
    <property type="match status" value="1"/>
</dbReference>
<keyword evidence="4" id="KW-0488">Methylation</keyword>
<evidence type="ECO:0000256" key="8">
    <source>
        <dbReference type="ARBA" id="ARBA00023289"/>
    </source>
</evidence>
<dbReference type="GO" id="GO:0005834">
    <property type="term" value="C:heterotrimeric G-protein complex"/>
    <property type="evidence" value="ECO:0007669"/>
    <property type="project" value="InterPro"/>
</dbReference>
<evidence type="ECO:0000256" key="7">
    <source>
        <dbReference type="ARBA" id="ARBA00023288"/>
    </source>
</evidence>
<evidence type="ECO:0000256" key="9">
    <source>
        <dbReference type="RuleBase" id="RU004973"/>
    </source>
</evidence>
<reference evidence="11" key="1">
    <citation type="submission" date="2025-08" db="UniProtKB">
        <authorList>
            <consortium name="Ensembl"/>
        </authorList>
    </citation>
    <scope>IDENTIFICATION</scope>
</reference>
<keyword evidence="8" id="KW-0636">Prenylation</keyword>
<dbReference type="InterPro" id="IPR001770">
    <property type="entry name" value="G-protein_gamma"/>
</dbReference>
<dbReference type="PANTHER" id="PTHR13809">
    <property type="entry name" value="GUANINE NUCLEOTIDE-BINDING PROTEIN GAMMA SUBUNIT"/>
    <property type="match status" value="1"/>
</dbReference>
<organism evidence="11 12">
    <name type="scientific">Sus scrofa</name>
    <name type="common">Pig</name>
    <dbReference type="NCBI Taxonomy" id="9823"/>
    <lineage>
        <taxon>Eukaryota</taxon>
        <taxon>Metazoa</taxon>
        <taxon>Chordata</taxon>
        <taxon>Craniata</taxon>
        <taxon>Vertebrata</taxon>
        <taxon>Euteleostomi</taxon>
        <taxon>Mammalia</taxon>
        <taxon>Eutheria</taxon>
        <taxon>Laurasiatheria</taxon>
        <taxon>Artiodactyla</taxon>
        <taxon>Suina</taxon>
        <taxon>Suidae</taxon>
        <taxon>Sus</taxon>
    </lineage>
</organism>
<comment type="similarity">
    <text evidence="2 9">Belongs to the G protein gamma family.</text>
</comment>
<dbReference type="AlphaFoldDB" id="A0A8D0PTR5"/>
<proteinExistence type="inferred from homology"/>
<keyword evidence="3 9" id="KW-1003">Cell membrane</keyword>
<dbReference type="CDD" id="cd00068">
    <property type="entry name" value="GGL"/>
    <property type="match status" value="1"/>
</dbReference>
<comment type="subcellular location">
    <subcellularLocation>
        <location evidence="1 9">Cell membrane</location>
        <topology evidence="1 9">Lipid-anchor</topology>
        <orientation evidence="1 9">Cytoplasmic side</orientation>
    </subcellularLocation>
</comment>
<dbReference type="GO" id="GO:0031681">
    <property type="term" value="F:G-protein beta-subunit binding"/>
    <property type="evidence" value="ECO:0007669"/>
    <property type="project" value="InterPro"/>
</dbReference>
<dbReference type="SMART" id="SM01224">
    <property type="entry name" value="G_gamma"/>
    <property type="match status" value="1"/>
</dbReference>
<dbReference type="PRINTS" id="PR00321">
    <property type="entry name" value="GPROTEING"/>
</dbReference>
<evidence type="ECO:0000256" key="1">
    <source>
        <dbReference type="ARBA" id="ARBA00004342"/>
    </source>
</evidence>
<keyword evidence="5 9" id="KW-0472">Membrane</keyword>
<feature type="domain" description="G protein gamma" evidence="10">
    <location>
        <begin position="71"/>
        <end position="137"/>
    </location>
</feature>
<evidence type="ECO:0000313" key="12">
    <source>
        <dbReference type="Proteomes" id="UP000694726"/>
    </source>
</evidence>
<dbReference type="Proteomes" id="UP000694726">
    <property type="component" value="Unplaced"/>
</dbReference>
<dbReference type="PROSITE" id="PS50058">
    <property type="entry name" value="G_PROTEIN_GAMMA"/>
    <property type="match status" value="1"/>
</dbReference>
<dbReference type="Ensembl" id="ENSSSCT00015094467.1">
    <property type="protein sequence ID" value="ENSSSCP00015038732.1"/>
    <property type="gene ID" value="ENSSSCG00015070365.1"/>
</dbReference>
<evidence type="ECO:0000256" key="5">
    <source>
        <dbReference type="ARBA" id="ARBA00023136"/>
    </source>
</evidence>
<dbReference type="FunFam" id="4.10.260.10:FF:000001">
    <property type="entry name" value="Guanine nucleotide-binding protein subunit gamma"/>
    <property type="match status" value="1"/>
</dbReference>
<dbReference type="Gene3D" id="4.10.260.10">
    <property type="entry name" value="Transducin (heterotrimeric G protein), gamma chain"/>
    <property type="match status" value="1"/>
</dbReference>
<dbReference type="SMART" id="SM00224">
    <property type="entry name" value="GGL"/>
    <property type="match status" value="1"/>
</dbReference>
<comment type="subunit">
    <text evidence="9">G proteins are composed of 3 units; alpha, beta and gamma.</text>
</comment>
<sequence>MDQRALLFRPGEGLFPRLSGWTEKLPEAGAGAVRRTLRGALPGPLEKQVSQPLNFGCFRGSRMKEGMSNNSTASISQARKAVEQLKMEACMDRVKVSQAAADLLAYCEAHVREDPLIIPVPASENPFREKKFFCTIL</sequence>